<organism evidence="14 15">
    <name type="scientific">Hucho hucho</name>
    <name type="common">huchen</name>
    <dbReference type="NCBI Taxonomy" id="62062"/>
    <lineage>
        <taxon>Eukaryota</taxon>
        <taxon>Metazoa</taxon>
        <taxon>Chordata</taxon>
        <taxon>Craniata</taxon>
        <taxon>Vertebrata</taxon>
        <taxon>Euteleostomi</taxon>
        <taxon>Actinopterygii</taxon>
        <taxon>Neopterygii</taxon>
        <taxon>Teleostei</taxon>
        <taxon>Protacanthopterygii</taxon>
        <taxon>Salmoniformes</taxon>
        <taxon>Salmonidae</taxon>
        <taxon>Salmoninae</taxon>
        <taxon>Hucho</taxon>
    </lineage>
</organism>
<keyword evidence="7" id="KW-0393">Immunoglobulin domain</keyword>
<dbReference type="Proteomes" id="UP000314982">
    <property type="component" value="Unassembled WGS sequence"/>
</dbReference>
<dbReference type="Gene3D" id="2.60.40.10">
    <property type="entry name" value="Immunoglobulins"/>
    <property type="match status" value="1"/>
</dbReference>
<dbReference type="PANTHER" id="PTHR22804:SF58">
    <property type="entry name" value="HYALURONAN AND PROTEOGLYCAN LINK PROTEIN 1 ISOFORM 1 PRECURSOR"/>
    <property type="match status" value="1"/>
</dbReference>
<dbReference type="GO" id="GO:0007155">
    <property type="term" value="P:cell adhesion"/>
    <property type="evidence" value="ECO:0007669"/>
    <property type="project" value="InterPro"/>
</dbReference>
<reference evidence="15" key="1">
    <citation type="submission" date="2018-06" db="EMBL/GenBank/DDBJ databases">
        <title>Genome assembly of Danube salmon.</title>
        <authorList>
            <person name="Macqueen D.J."/>
            <person name="Gundappa M.K."/>
        </authorList>
    </citation>
    <scope>NUCLEOTIDE SEQUENCE [LARGE SCALE GENOMIC DNA]</scope>
</reference>
<dbReference type="GO" id="GO:0007417">
    <property type="term" value="P:central nervous system development"/>
    <property type="evidence" value="ECO:0007669"/>
    <property type="project" value="TreeGrafter"/>
</dbReference>
<evidence type="ECO:0000256" key="1">
    <source>
        <dbReference type="ARBA" id="ARBA00004498"/>
    </source>
</evidence>
<keyword evidence="2" id="KW-0964">Secreted</keyword>
<dbReference type="GO" id="GO:0045202">
    <property type="term" value="C:synapse"/>
    <property type="evidence" value="ECO:0007669"/>
    <property type="project" value="TreeGrafter"/>
</dbReference>
<feature type="transmembrane region" description="Helical" evidence="11">
    <location>
        <begin position="6"/>
        <end position="28"/>
    </location>
</feature>
<evidence type="ECO:0000313" key="14">
    <source>
        <dbReference type="Ensembl" id="ENSHHUP00000035137.1"/>
    </source>
</evidence>
<feature type="disulfide bond" evidence="9">
    <location>
        <begin position="304"/>
        <end position="325"/>
    </location>
</feature>
<dbReference type="Ensembl" id="ENSHHUT00000036550.1">
    <property type="protein sequence ID" value="ENSHHUP00000035137.1"/>
    <property type="gene ID" value="ENSHHUG00000022078.1"/>
</dbReference>
<protein>
    <submittedName>
        <fullName evidence="14">Hyaluronan and proteoglycan link protein 1a</fullName>
    </submittedName>
</protein>
<evidence type="ECO:0000256" key="4">
    <source>
        <dbReference type="ARBA" id="ARBA00022737"/>
    </source>
</evidence>
<dbReference type="GeneTree" id="ENSGT00940000166906"/>
<evidence type="ECO:0000256" key="5">
    <source>
        <dbReference type="ARBA" id="ARBA00023157"/>
    </source>
</evidence>
<evidence type="ECO:0000256" key="2">
    <source>
        <dbReference type="ARBA" id="ARBA00022525"/>
    </source>
</evidence>
<dbReference type="STRING" id="62062.ENSHHUP00000035137"/>
<dbReference type="FunFam" id="3.10.100.10:FF:000002">
    <property type="entry name" value="Hyaluronan proteoglycan link protein 1"/>
    <property type="match status" value="1"/>
</dbReference>
<dbReference type="GO" id="GO:0005615">
    <property type="term" value="C:extracellular space"/>
    <property type="evidence" value="ECO:0007669"/>
    <property type="project" value="TreeGrafter"/>
</dbReference>
<evidence type="ECO:0000256" key="3">
    <source>
        <dbReference type="ARBA" id="ARBA00022530"/>
    </source>
</evidence>
<dbReference type="InterPro" id="IPR000538">
    <property type="entry name" value="Link_dom"/>
</dbReference>
<dbReference type="CDD" id="cd05877">
    <property type="entry name" value="Ig_LP_like"/>
    <property type="match status" value="1"/>
</dbReference>
<evidence type="ECO:0000256" key="6">
    <source>
        <dbReference type="ARBA" id="ARBA00023290"/>
    </source>
</evidence>
<evidence type="ECO:0000256" key="9">
    <source>
        <dbReference type="PROSITE-ProRule" id="PRU00323"/>
    </source>
</evidence>
<keyword evidence="4" id="KW-0677">Repeat</keyword>
<dbReference type="PANTHER" id="PTHR22804">
    <property type="entry name" value="AGGRECAN/VERSICAN PROTEOGLYCAN"/>
    <property type="match status" value="1"/>
</dbReference>
<evidence type="ECO:0000259" key="13">
    <source>
        <dbReference type="PROSITE" id="PS50963"/>
    </source>
</evidence>
<dbReference type="Pfam" id="PF00193">
    <property type="entry name" value="Xlink"/>
    <property type="match status" value="2"/>
</dbReference>
<dbReference type="GO" id="GO:0002052">
    <property type="term" value="P:positive regulation of neuroblast proliferation"/>
    <property type="evidence" value="ECO:0007669"/>
    <property type="project" value="TreeGrafter"/>
</dbReference>
<evidence type="ECO:0000313" key="15">
    <source>
        <dbReference type="Proteomes" id="UP000314982"/>
    </source>
</evidence>
<keyword evidence="15" id="KW-1185">Reference proteome</keyword>
<dbReference type="PROSITE" id="PS50963">
    <property type="entry name" value="LINK_2"/>
    <property type="match status" value="2"/>
</dbReference>
<evidence type="ECO:0000256" key="7">
    <source>
        <dbReference type="ARBA" id="ARBA00023319"/>
    </source>
</evidence>
<dbReference type="PROSITE" id="PS50835">
    <property type="entry name" value="IG_LIKE"/>
    <property type="match status" value="1"/>
</dbReference>
<keyword evidence="6" id="KW-0373">Hyaluronic acid</keyword>
<dbReference type="InterPro" id="IPR013106">
    <property type="entry name" value="Ig_V-set"/>
</dbReference>
<dbReference type="InterPro" id="IPR050691">
    <property type="entry name" value="Hyaluronan_bind_Proteoglycan"/>
</dbReference>
<sequence length="379" mass="42472">SGMTAAWSHGVYTCVLLFVQMSVVPLGVWKLLPRMNQTCGETELGDQNRVFASRGSNITLPCRLHRQHGMSFGSLGMRIKWTKLSADESLEEDVLVSMGFHKKSYGSFQGRVHLLEADDDDASLVLSDVSLDDVGKFHCEVIDGIDDVIHEVTLEVQGVVFPYSPRLGRYNLNFHDAEQACLDQDSVVASFDQLYEAWRSGMDWCNAGWLNDGSVQYPITKPRGPCGGANARAGLRNYGQREKSKSHYDVFCFTSGLKGRLYWLVQPNKLMFAEAVQACQDDGAEIANVAQMYAAWKLNGYDRCDSGWLADGSVRYPISRPRRNCSPTEAAVRFVGFPDKKQKLFGPWFYMEPNRVLPGTKRGSSKCSPMGQPKNRFRF</sequence>
<feature type="region of interest" description="Disordered" evidence="10">
    <location>
        <begin position="360"/>
        <end position="379"/>
    </location>
</feature>
<comment type="subcellular location">
    <subcellularLocation>
        <location evidence="1">Secreted</location>
        <location evidence="1">Extracellular space</location>
        <location evidence="1">Extracellular matrix</location>
    </subcellularLocation>
</comment>
<evidence type="ECO:0000256" key="11">
    <source>
        <dbReference type="SAM" id="Phobius"/>
    </source>
</evidence>
<dbReference type="Pfam" id="PF07686">
    <property type="entry name" value="V-set"/>
    <property type="match status" value="1"/>
</dbReference>
<keyword evidence="11" id="KW-1133">Transmembrane helix</keyword>
<dbReference type="InterPro" id="IPR003599">
    <property type="entry name" value="Ig_sub"/>
</dbReference>
<dbReference type="InterPro" id="IPR013783">
    <property type="entry name" value="Ig-like_fold"/>
</dbReference>
<dbReference type="SUPFAM" id="SSF56436">
    <property type="entry name" value="C-type lectin-like"/>
    <property type="match status" value="2"/>
</dbReference>
<feature type="domain" description="Link" evidence="13">
    <location>
        <begin position="259"/>
        <end position="351"/>
    </location>
</feature>
<keyword evidence="5 9" id="KW-1015">Disulfide bond</keyword>
<keyword evidence="11" id="KW-0812">Transmembrane</keyword>
<dbReference type="SMART" id="SM00409">
    <property type="entry name" value="IG"/>
    <property type="match status" value="1"/>
</dbReference>
<reference evidence="14" key="2">
    <citation type="submission" date="2025-08" db="UniProtKB">
        <authorList>
            <consortium name="Ensembl"/>
        </authorList>
    </citation>
    <scope>IDENTIFICATION</scope>
</reference>
<evidence type="ECO:0000259" key="12">
    <source>
        <dbReference type="PROSITE" id="PS50835"/>
    </source>
</evidence>
<keyword evidence="3" id="KW-0272">Extracellular matrix</keyword>
<dbReference type="InterPro" id="IPR016186">
    <property type="entry name" value="C-type_lectin-like/link_sf"/>
</dbReference>
<dbReference type="SUPFAM" id="SSF48726">
    <property type="entry name" value="Immunoglobulin"/>
    <property type="match status" value="1"/>
</dbReference>
<dbReference type="InterPro" id="IPR036179">
    <property type="entry name" value="Ig-like_dom_sf"/>
</dbReference>
<comment type="caution">
    <text evidence="9">Lacks conserved residue(s) required for the propagation of feature annotation.</text>
</comment>
<dbReference type="Gene3D" id="3.10.100.10">
    <property type="entry name" value="Mannose-Binding Protein A, subunit A"/>
    <property type="match status" value="2"/>
</dbReference>
<dbReference type="CDD" id="cd03519">
    <property type="entry name" value="Link_domain_HAPLN_module_2"/>
    <property type="match status" value="1"/>
</dbReference>
<dbReference type="GO" id="GO:0010001">
    <property type="term" value="P:glial cell differentiation"/>
    <property type="evidence" value="ECO:0007669"/>
    <property type="project" value="TreeGrafter"/>
</dbReference>
<name>A0A4W5M9P7_9TELE</name>
<evidence type="ECO:0000256" key="10">
    <source>
        <dbReference type="SAM" id="MobiDB-lite"/>
    </source>
</evidence>
<feature type="domain" description="Link" evidence="13">
    <location>
        <begin position="159"/>
        <end position="254"/>
    </location>
</feature>
<accession>A0A4W5M9P7</accession>
<dbReference type="GO" id="GO:0072534">
    <property type="term" value="C:perineuronal net"/>
    <property type="evidence" value="ECO:0007669"/>
    <property type="project" value="TreeGrafter"/>
</dbReference>
<keyword evidence="11" id="KW-0472">Membrane</keyword>
<dbReference type="GO" id="GO:0005540">
    <property type="term" value="F:hyaluronic acid binding"/>
    <property type="evidence" value="ECO:0007669"/>
    <property type="project" value="UniProtKB-KW"/>
</dbReference>
<feature type="disulfide bond" evidence="9">
    <location>
        <begin position="205"/>
        <end position="226"/>
    </location>
</feature>
<dbReference type="FunFam" id="3.10.100.10:FF:000001">
    <property type="entry name" value="Hyaluronan proteoglycan link protein 1"/>
    <property type="match status" value="1"/>
</dbReference>
<comment type="similarity">
    <text evidence="8">Belongs to the HAPLN family.</text>
</comment>
<proteinExistence type="inferred from homology"/>
<dbReference type="GO" id="GO:0001501">
    <property type="term" value="P:skeletal system development"/>
    <property type="evidence" value="ECO:0007669"/>
    <property type="project" value="TreeGrafter"/>
</dbReference>
<dbReference type="InterPro" id="IPR016187">
    <property type="entry name" value="CTDL_fold"/>
</dbReference>
<feature type="domain" description="Ig-like" evidence="12">
    <location>
        <begin position="33"/>
        <end position="155"/>
    </location>
</feature>
<dbReference type="AlphaFoldDB" id="A0A4W5M9P7"/>
<dbReference type="InterPro" id="IPR007110">
    <property type="entry name" value="Ig-like_dom"/>
</dbReference>
<dbReference type="CDD" id="cd03518">
    <property type="entry name" value="Link_domain_HAPLN_module_1"/>
    <property type="match status" value="1"/>
</dbReference>
<reference evidence="14" key="3">
    <citation type="submission" date="2025-09" db="UniProtKB">
        <authorList>
            <consortium name="Ensembl"/>
        </authorList>
    </citation>
    <scope>IDENTIFICATION</scope>
</reference>
<dbReference type="PROSITE" id="PS01241">
    <property type="entry name" value="LINK_1"/>
    <property type="match status" value="2"/>
</dbReference>
<dbReference type="PRINTS" id="PR01265">
    <property type="entry name" value="LINKMODULE"/>
</dbReference>
<dbReference type="SMART" id="SM00445">
    <property type="entry name" value="LINK"/>
    <property type="match status" value="2"/>
</dbReference>
<evidence type="ECO:0000256" key="8">
    <source>
        <dbReference type="ARBA" id="ARBA00038272"/>
    </source>
</evidence>